<evidence type="ECO:0000313" key="8">
    <source>
        <dbReference type="EMBL" id="TRW25245.1"/>
    </source>
</evidence>
<reference evidence="8 9" key="1">
    <citation type="submission" date="2019-07" db="EMBL/GenBank/DDBJ databases">
        <title>Flavobacterium sp. nov., isolated from glacier ice.</title>
        <authorList>
            <person name="Liu Q."/>
            <person name="Xin Y.-H."/>
        </authorList>
    </citation>
    <scope>NUCLEOTIDE SEQUENCE [LARGE SCALE GENOMIC DNA]</scope>
    <source>
        <strain evidence="8 9">ZT4R6</strain>
    </source>
</reference>
<keyword evidence="4" id="KW-0812">Transmembrane</keyword>
<dbReference type="GO" id="GO:0015562">
    <property type="term" value="F:efflux transmembrane transporter activity"/>
    <property type="evidence" value="ECO:0007669"/>
    <property type="project" value="TreeGrafter"/>
</dbReference>
<feature type="domain" description="Multidrug resistance protein MdtA-like barrel-sandwich hybrid" evidence="5">
    <location>
        <begin position="71"/>
        <end position="190"/>
    </location>
</feature>
<proteinExistence type="inferred from homology"/>
<name>A0A552V435_9FLAO</name>
<dbReference type="InterPro" id="IPR058627">
    <property type="entry name" value="MdtA-like_C"/>
</dbReference>
<accession>A0A552V435</accession>
<dbReference type="SUPFAM" id="SSF111369">
    <property type="entry name" value="HlyD-like secretion proteins"/>
    <property type="match status" value="1"/>
</dbReference>
<dbReference type="GO" id="GO:1990281">
    <property type="term" value="C:efflux pump complex"/>
    <property type="evidence" value="ECO:0007669"/>
    <property type="project" value="TreeGrafter"/>
</dbReference>
<evidence type="ECO:0000259" key="6">
    <source>
        <dbReference type="Pfam" id="PF25954"/>
    </source>
</evidence>
<dbReference type="PANTHER" id="PTHR30469">
    <property type="entry name" value="MULTIDRUG RESISTANCE PROTEIN MDTA"/>
    <property type="match status" value="1"/>
</dbReference>
<dbReference type="Gene3D" id="2.40.30.170">
    <property type="match status" value="1"/>
</dbReference>
<dbReference type="PANTHER" id="PTHR30469:SF36">
    <property type="entry name" value="BLL3903 PROTEIN"/>
    <property type="match status" value="1"/>
</dbReference>
<comment type="similarity">
    <text evidence="2">Belongs to the membrane fusion protein (MFP) (TC 8.A.1) family.</text>
</comment>
<dbReference type="InterPro" id="IPR006143">
    <property type="entry name" value="RND_pump_MFP"/>
</dbReference>
<evidence type="ECO:0000259" key="7">
    <source>
        <dbReference type="Pfam" id="PF25967"/>
    </source>
</evidence>
<feature type="domain" description="Multidrug resistance protein MdtA-like C-terminal permuted SH3" evidence="7">
    <location>
        <begin position="282"/>
        <end position="340"/>
    </location>
</feature>
<evidence type="ECO:0000256" key="3">
    <source>
        <dbReference type="ARBA" id="ARBA00022448"/>
    </source>
</evidence>
<protein>
    <submittedName>
        <fullName evidence="8">Efflux RND transporter periplasmic adaptor subunit</fullName>
    </submittedName>
</protein>
<dbReference type="Pfam" id="PF25954">
    <property type="entry name" value="Beta-barrel_RND_2"/>
    <property type="match status" value="1"/>
</dbReference>
<dbReference type="NCBIfam" id="TIGR01730">
    <property type="entry name" value="RND_mfp"/>
    <property type="match status" value="1"/>
</dbReference>
<evidence type="ECO:0000256" key="1">
    <source>
        <dbReference type="ARBA" id="ARBA00004196"/>
    </source>
</evidence>
<dbReference type="EMBL" id="VJVZ01000004">
    <property type="protein sequence ID" value="TRW25245.1"/>
    <property type="molecule type" value="Genomic_DNA"/>
</dbReference>
<sequence>MKVKYIVYTLIIVGIGALVYYRISENKKQKAEQSGRGGGGKKPPMAVNAVVVNPQEFSNILSLSGSIDANEQVQITSEVSGIAEKIYFEEGKTVSQGQVLLKINDIELRAQAGQTKTRQNLASENERRARLLLQKEAISQEEYDIASADFKTAQAQTQLLNAQIAKTSIRAPFSGTIGLRNISPGTYVTPQTLITTLVNSSKVKITFSVPEKYASQIKVNSKVTFTIAGNATKYAATIYALEPAVEVATRTLRIRAIADNPKGKFIPGTFANVDLPLDKTANAYVIPTEAIVPVQEGKKVFVSRNGKAKEVKVTTGTRTDKDIVVLEGLKAGDTVLTTGVLTLKDDTDVKVTVTPVK</sequence>
<evidence type="ECO:0000256" key="2">
    <source>
        <dbReference type="ARBA" id="ARBA00009477"/>
    </source>
</evidence>
<keyword evidence="3" id="KW-0813">Transport</keyword>
<dbReference type="Gene3D" id="2.40.420.20">
    <property type="match status" value="1"/>
</dbReference>
<evidence type="ECO:0000256" key="4">
    <source>
        <dbReference type="SAM" id="Phobius"/>
    </source>
</evidence>
<feature type="domain" description="CusB-like beta-barrel" evidence="6">
    <location>
        <begin position="205"/>
        <end position="275"/>
    </location>
</feature>
<dbReference type="Gene3D" id="2.40.50.100">
    <property type="match status" value="1"/>
</dbReference>
<keyword evidence="9" id="KW-1185">Reference proteome</keyword>
<dbReference type="Proteomes" id="UP000320643">
    <property type="component" value="Unassembled WGS sequence"/>
</dbReference>
<keyword evidence="4" id="KW-1133">Transmembrane helix</keyword>
<keyword evidence="4" id="KW-0472">Membrane</keyword>
<evidence type="ECO:0000313" key="9">
    <source>
        <dbReference type="Proteomes" id="UP000320643"/>
    </source>
</evidence>
<dbReference type="AlphaFoldDB" id="A0A552V435"/>
<comment type="subcellular location">
    <subcellularLocation>
        <location evidence="1">Cell envelope</location>
    </subcellularLocation>
</comment>
<dbReference type="InterPro" id="IPR058792">
    <property type="entry name" value="Beta-barrel_RND_2"/>
</dbReference>
<gene>
    <name evidence="8" type="ORF">FMM05_08030</name>
</gene>
<dbReference type="Gene3D" id="1.10.287.470">
    <property type="entry name" value="Helix hairpin bin"/>
    <property type="match status" value="1"/>
</dbReference>
<dbReference type="RefSeq" id="WP_143372826.1">
    <property type="nucleotide sequence ID" value="NZ_VJVZ01000004.1"/>
</dbReference>
<dbReference type="OrthoDB" id="9806939at2"/>
<dbReference type="Pfam" id="PF25917">
    <property type="entry name" value="BSH_RND"/>
    <property type="match status" value="1"/>
</dbReference>
<organism evidence="8 9">
    <name type="scientific">Flavobacterium zepuense</name>
    <dbReference type="NCBI Taxonomy" id="2593302"/>
    <lineage>
        <taxon>Bacteria</taxon>
        <taxon>Pseudomonadati</taxon>
        <taxon>Bacteroidota</taxon>
        <taxon>Flavobacteriia</taxon>
        <taxon>Flavobacteriales</taxon>
        <taxon>Flavobacteriaceae</taxon>
        <taxon>Flavobacterium</taxon>
    </lineage>
</organism>
<comment type="caution">
    <text evidence="8">The sequence shown here is derived from an EMBL/GenBank/DDBJ whole genome shotgun (WGS) entry which is preliminary data.</text>
</comment>
<dbReference type="Pfam" id="PF25967">
    <property type="entry name" value="RND-MFP_C"/>
    <property type="match status" value="1"/>
</dbReference>
<feature type="transmembrane region" description="Helical" evidence="4">
    <location>
        <begin position="6"/>
        <end position="23"/>
    </location>
</feature>
<evidence type="ECO:0000259" key="5">
    <source>
        <dbReference type="Pfam" id="PF25917"/>
    </source>
</evidence>
<dbReference type="InterPro" id="IPR058625">
    <property type="entry name" value="MdtA-like_BSH"/>
</dbReference>